<dbReference type="Proteomes" id="UP000242814">
    <property type="component" value="Unassembled WGS sequence"/>
</dbReference>
<protein>
    <submittedName>
        <fullName evidence="1">Uncharacterized protein</fullName>
    </submittedName>
</protein>
<gene>
    <name evidence="1" type="ORF">ACO22_05928</name>
</gene>
<name>A0A1D2J926_PARBR</name>
<organism evidence="1 2">
    <name type="scientific">Paracoccidioides brasiliensis</name>
    <dbReference type="NCBI Taxonomy" id="121759"/>
    <lineage>
        <taxon>Eukaryota</taxon>
        <taxon>Fungi</taxon>
        <taxon>Dikarya</taxon>
        <taxon>Ascomycota</taxon>
        <taxon>Pezizomycotina</taxon>
        <taxon>Eurotiomycetes</taxon>
        <taxon>Eurotiomycetidae</taxon>
        <taxon>Onygenales</taxon>
        <taxon>Ajellomycetaceae</taxon>
        <taxon>Paracoccidioides</taxon>
    </lineage>
</organism>
<dbReference type="AlphaFoldDB" id="A0A1D2J926"/>
<evidence type="ECO:0000313" key="2">
    <source>
        <dbReference type="Proteomes" id="UP000242814"/>
    </source>
</evidence>
<evidence type="ECO:0000313" key="1">
    <source>
        <dbReference type="EMBL" id="ODH20287.1"/>
    </source>
</evidence>
<dbReference type="EMBL" id="LZYO01000287">
    <property type="protein sequence ID" value="ODH20287.1"/>
    <property type="molecule type" value="Genomic_DNA"/>
</dbReference>
<proteinExistence type="predicted"/>
<sequence>MASSFRGLVQEYLAGHASNVRIGKEISGSEASKKQHGSYIDLQIHSALGRIQRLSVKRGKVGSKKWGSIQKIIRDMDGEERGI</sequence>
<reference evidence="1 2" key="1">
    <citation type="submission" date="2016-06" db="EMBL/GenBank/DDBJ databases">
        <authorList>
            <person name="Kjaerup R.B."/>
            <person name="Dalgaard T.S."/>
            <person name="Juul-Madsen H.R."/>
        </authorList>
    </citation>
    <scope>NUCLEOTIDE SEQUENCE [LARGE SCALE GENOMIC DNA]</scope>
    <source>
        <strain evidence="1 2">Pb300</strain>
    </source>
</reference>
<comment type="caution">
    <text evidence="1">The sequence shown here is derived from an EMBL/GenBank/DDBJ whole genome shotgun (WGS) entry which is preliminary data.</text>
</comment>
<accession>A0A1D2J926</accession>